<dbReference type="PROSITE" id="PS50096">
    <property type="entry name" value="IQ"/>
    <property type="match status" value="2"/>
</dbReference>
<feature type="region of interest" description="Disordered" evidence="4">
    <location>
        <begin position="324"/>
        <end position="369"/>
    </location>
</feature>
<feature type="region of interest" description="Disordered" evidence="4">
    <location>
        <begin position="381"/>
        <end position="441"/>
    </location>
</feature>
<evidence type="ECO:0000256" key="1">
    <source>
        <dbReference type="ARBA" id="ARBA00022860"/>
    </source>
</evidence>
<dbReference type="InterPro" id="IPR025064">
    <property type="entry name" value="DUF4005"/>
</dbReference>
<dbReference type="Gene3D" id="1.20.5.190">
    <property type="match status" value="1"/>
</dbReference>
<sequence length="482" mass="53378">MGKKGNRWFSSVKKVFRSSPKELPDKKQVEGREKWQHESPEVVSMEHFPAAESSPDVTKDRESVASSPTIEDRNGAIAVAAAAEAAVAAAQAAAKVVRLAGYGHHSREDRATTLIQSYYRGYLARRALRALKGLVRLQALVRGHHVRKQAQITMRCMQALVRIQTRVRARRLQLTHDKLQDLVDIDDQGYEDDDEVLVRRIRKQHQKSPSPVMGKHEGRSSWDHRGGSSPYQRSTPMMMKENAKQHDSVVKRERALAHAYLYQQRQQQEVAGAEDGFYKDERETAQCGLNGLERWIASQPYSVHHSSSRGISYVTVPTTATTATTATPDDISEKTVDMDDTTPDNISPQAPGRHHRHKSASNSSGAAVPSYMAPTLSARAKLRSHGGATPKRQQQQRSPQGLQWNSFTKGGLTFRAPPGGGDSSSSGTKISGTYQAPRSPKVSLTGYRRSAAAGSYGPELIYMDEWMAPIVGHGPTWRHEFA</sequence>
<evidence type="ECO:0000256" key="2">
    <source>
        <dbReference type="ARBA" id="ARBA00024341"/>
    </source>
</evidence>
<feature type="domain" description="DUF4005" evidence="5">
    <location>
        <begin position="359"/>
        <end position="397"/>
    </location>
</feature>
<comment type="caution">
    <text evidence="6">The sequence shown here is derived from an EMBL/GenBank/DDBJ whole genome shotgun (WGS) entry which is preliminary data.</text>
</comment>
<feature type="compositionally biased region" description="Basic and acidic residues" evidence="4">
    <location>
        <begin position="214"/>
        <end position="226"/>
    </location>
</feature>
<dbReference type="AlphaFoldDB" id="A0AAN7GHN6"/>
<keyword evidence="1" id="KW-0112">Calmodulin-binding</keyword>
<dbReference type="Pfam" id="PF00612">
    <property type="entry name" value="IQ"/>
    <property type="match status" value="2"/>
</dbReference>
<name>A0AAN7GHN6_9MYRT</name>
<dbReference type="Proteomes" id="UP001345219">
    <property type="component" value="Chromosome 19"/>
</dbReference>
<dbReference type="EMBL" id="JAXIOK010000024">
    <property type="protein sequence ID" value="KAK4741829.1"/>
    <property type="molecule type" value="Genomic_DNA"/>
</dbReference>
<accession>A0AAN7GHN6</accession>
<keyword evidence="7" id="KW-1185">Reference proteome</keyword>
<protein>
    <recommendedName>
        <fullName evidence="5">DUF4005 domain-containing protein</fullName>
    </recommendedName>
</protein>
<evidence type="ECO:0000313" key="6">
    <source>
        <dbReference type="EMBL" id="KAK4741829.1"/>
    </source>
</evidence>
<evidence type="ECO:0000259" key="5">
    <source>
        <dbReference type="Pfam" id="PF13178"/>
    </source>
</evidence>
<feature type="compositionally biased region" description="Low complexity" evidence="4">
    <location>
        <begin position="423"/>
        <end position="432"/>
    </location>
</feature>
<dbReference type="GO" id="GO:0005516">
    <property type="term" value="F:calmodulin binding"/>
    <property type="evidence" value="ECO:0007669"/>
    <property type="project" value="UniProtKB-KW"/>
</dbReference>
<gene>
    <name evidence="6" type="ORF">SAY87_025417</name>
</gene>
<feature type="compositionally biased region" description="Low complexity" evidence="4">
    <location>
        <begin position="393"/>
        <end position="403"/>
    </location>
</feature>
<dbReference type="InterPro" id="IPR000048">
    <property type="entry name" value="IQ_motif_EF-hand-BS"/>
</dbReference>
<reference evidence="6 7" key="1">
    <citation type="journal article" date="2023" name="Hortic Res">
        <title>Pangenome of water caltrop reveals structural variations and asymmetric subgenome divergence after allopolyploidization.</title>
        <authorList>
            <person name="Zhang X."/>
            <person name="Chen Y."/>
            <person name="Wang L."/>
            <person name="Yuan Y."/>
            <person name="Fang M."/>
            <person name="Shi L."/>
            <person name="Lu R."/>
            <person name="Comes H.P."/>
            <person name="Ma Y."/>
            <person name="Chen Y."/>
            <person name="Huang G."/>
            <person name="Zhou Y."/>
            <person name="Zheng Z."/>
            <person name="Qiu Y."/>
        </authorList>
    </citation>
    <scope>NUCLEOTIDE SEQUENCE [LARGE SCALE GENOMIC DNA]</scope>
    <source>
        <tissue evidence="6">Roots</tissue>
    </source>
</reference>
<dbReference type="Pfam" id="PF13178">
    <property type="entry name" value="DUF4005"/>
    <property type="match status" value="1"/>
</dbReference>
<evidence type="ECO:0000256" key="4">
    <source>
        <dbReference type="SAM" id="MobiDB-lite"/>
    </source>
</evidence>
<evidence type="ECO:0000256" key="3">
    <source>
        <dbReference type="ARBA" id="ARBA00024378"/>
    </source>
</evidence>
<feature type="compositionally biased region" description="Basic and acidic residues" evidence="4">
    <location>
        <begin position="19"/>
        <end position="40"/>
    </location>
</feature>
<proteinExistence type="inferred from homology"/>
<comment type="similarity">
    <text evidence="2">Belongs to the IQD family.</text>
</comment>
<dbReference type="PANTHER" id="PTHR32295">
    <property type="entry name" value="IQ-DOMAIN 5-RELATED"/>
    <property type="match status" value="1"/>
</dbReference>
<comment type="subunit">
    <text evidence="3">Binds to multiple calmodulin (CaM) in the presence of Ca(2+) and CaM-like proteins.</text>
</comment>
<organism evidence="6 7">
    <name type="scientific">Trapa incisa</name>
    <dbReference type="NCBI Taxonomy" id="236973"/>
    <lineage>
        <taxon>Eukaryota</taxon>
        <taxon>Viridiplantae</taxon>
        <taxon>Streptophyta</taxon>
        <taxon>Embryophyta</taxon>
        <taxon>Tracheophyta</taxon>
        <taxon>Spermatophyta</taxon>
        <taxon>Magnoliopsida</taxon>
        <taxon>eudicotyledons</taxon>
        <taxon>Gunneridae</taxon>
        <taxon>Pentapetalae</taxon>
        <taxon>rosids</taxon>
        <taxon>malvids</taxon>
        <taxon>Myrtales</taxon>
        <taxon>Lythraceae</taxon>
        <taxon>Trapa</taxon>
    </lineage>
</organism>
<feature type="region of interest" description="Disordered" evidence="4">
    <location>
        <begin position="204"/>
        <end position="235"/>
    </location>
</feature>
<dbReference type="PANTHER" id="PTHR32295:SF33">
    <property type="entry name" value="PROTEIN IQ-DOMAIN 21"/>
    <property type="match status" value="1"/>
</dbReference>
<dbReference type="SMART" id="SM00015">
    <property type="entry name" value="IQ"/>
    <property type="match status" value="2"/>
</dbReference>
<feature type="region of interest" description="Disordered" evidence="4">
    <location>
        <begin position="19"/>
        <end position="69"/>
    </location>
</feature>
<evidence type="ECO:0000313" key="7">
    <source>
        <dbReference type="Proteomes" id="UP001345219"/>
    </source>
</evidence>
<dbReference type="CDD" id="cd23767">
    <property type="entry name" value="IQCD"/>
    <property type="match status" value="1"/>
</dbReference>